<reference evidence="1 2" key="1">
    <citation type="submission" date="2018-07" db="EMBL/GenBank/DDBJ databases">
        <title>Genomic Encyclopedia of Type Strains, Phase III (KMG-III): the genomes of soil and plant-associated and newly described type strains.</title>
        <authorList>
            <person name="Whitman W."/>
        </authorList>
    </citation>
    <scope>NUCLEOTIDE SEQUENCE [LARGE SCALE GENOMIC DNA]</scope>
    <source>
        <strain evidence="1 2">CECT 8575</strain>
    </source>
</reference>
<dbReference type="Pfam" id="PF09709">
    <property type="entry name" value="Cas_Csd1"/>
    <property type="match status" value="1"/>
</dbReference>
<name>A0A368VTP9_9ACTN</name>
<keyword evidence="2" id="KW-1185">Reference proteome</keyword>
<gene>
    <name evidence="1" type="ORF">DFQ14_10389</name>
</gene>
<evidence type="ECO:0000313" key="1">
    <source>
        <dbReference type="EMBL" id="RCW45125.1"/>
    </source>
</evidence>
<organism evidence="1 2">
    <name type="scientific">Halopolyspora algeriensis</name>
    <dbReference type="NCBI Taxonomy" id="1500506"/>
    <lineage>
        <taxon>Bacteria</taxon>
        <taxon>Bacillati</taxon>
        <taxon>Actinomycetota</taxon>
        <taxon>Actinomycetes</taxon>
        <taxon>Actinomycetes incertae sedis</taxon>
        <taxon>Halopolyspora</taxon>
    </lineage>
</organism>
<sequence>MLLQRLVDYAHQHTTSAPFHRQREFIWRLNLPSDGGPARLFSVLQADGRGKLRGEFQVAPSVTRTVGVAPNLGADDVQYVLGWGDETTKPDRVRQCHEQFVELVSRWASSVDGMDPAAAVVSDFYANGGVESLPAPEEAYTAKQGVLITVDDIPVIHHDSLVRFWVEEVIRRKGGSEHELCLVCGRYGALADTIPGKVAKRLVPGAGNDPALVSVNELVFGYGLTKGLRHTPICFTCGNAVNTGLTQLLSSEHVMTFAQQDSAMAWWTLGEPDEDFLSVLSTRPETDAVNRLLERLRSGRLEEAAQQAEEFSADRFCSVSLGGNASRIMIRDWIDKPLATVVFNLARWYEDMLMVSRQQSGELPSGFWNLVLAIGKWDTERNLYADLSSTAAQRPAHIQRDLLTSSLRGSPLPPSVLHHVLRRITSDGHLDLARAALLRLALRRHPTKEFSMPAGLDETCQDTAYVSGRIFAHLEQIQYAASDGRPNTTFGDRFLAGAISNPTPALNAGKKLASSWLAKLRRRQATAGKAVALDRKLSELHALLDRNRPATGYLPAEQQALFLLGYHHQKAHDAEQVRQYKSTTGDSASE</sequence>
<dbReference type="InterPro" id="IPR010144">
    <property type="entry name" value="CRISPR-assoc_prot_Csd1-typ"/>
</dbReference>
<protein>
    <submittedName>
        <fullName evidence="1">CRISPR-associated Csd1 family protein</fullName>
    </submittedName>
</protein>
<dbReference type="NCBIfam" id="TIGR01863">
    <property type="entry name" value="cas_Csd1"/>
    <property type="match status" value="1"/>
</dbReference>
<evidence type="ECO:0000313" key="2">
    <source>
        <dbReference type="Proteomes" id="UP000253495"/>
    </source>
</evidence>
<dbReference type="AlphaFoldDB" id="A0A368VTP9"/>
<dbReference type="EMBL" id="QPJC01000003">
    <property type="protein sequence ID" value="RCW45125.1"/>
    <property type="molecule type" value="Genomic_DNA"/>
</dbReference>
<proteinExistence type="predicted"/>
<dbReference type="Proteomes" id="UP000253495">
    <property type="component" value="Unassembled WGS sequence"/>
</dbReference>
<comment type="caution">
    <text evidence="1">The sequence shown here is derived from an EMBL/GenBank/DDBJ whole genome shotgun (WGS) entry which is preliminary data.</text>
</comment>
<dbReference type="OrthoDB" id="9778918at2"/>
<accession>A0A368VTP9</accession>
<dbReference type="RefSeq" id="WP_114452257.1">
    <property type="nucleotide sequence ID" value="NZ_QPJC01000003.1"/>
</dbReference>